<dbReference type="Pfam" id="PF04494">
    <property type="entry name" value="TFIID_NTD2"/>
    <property type="match status" value="1"/>
</dbReference>
<feature type="region of interest" description="Disordered" evidence="9">
    <location>
        <begin position="103"/>
        <end position="198"/>
    </location>
</feature>
<dbReference type="CDD" id="cd08044">
    <property type="entry name" value="TAF5_NTD2"/>
    <property type="match status" value="1"/>
</dbReference>
<keyword evidence="10" id="KW-0812">Transmembrane</keyword>
<dbReference type="InterPro" id="IPR015943">
    <property type="entry name" value="WD40/YVTN_repeat-like_dom_sf"/>
</dbReference>
<evidence type="ECO:0000256" key="10">
    <source>
        <dbReference type="SAM" id="Phobius"/>
    </source>
</evidence>
<comment type="similarity">
    <text evidence="2">Belongs to the WD repeat TAF5 family.</text>
</comment>
<evidence type="ECO:0000256" key="4">
    <source>
        <dbReference type="ARBA" id="ARBA00022737"/>
    </source>
</evidence>
<dbReference type="Gene3D" id="2.130.10.10">
    <property type="entry name" value="YVTN repeat-like/Quinoprotein amine dehydrogenase"/>
    <property type="match status" value="2"/>
</dbReference>
<protein>
    <recommendedName>
        <fullName evidence="11">TFIID subunit TAF5 NTD2 domain-containing protein</fullName>
    </recommendedName>
</protein>
<feature type="transmembrane region" description="Helical" evidence="10">
    <location>
        <begin position="625"/>
        <end position="647"/>
    </location>
</feature>
<dbReference type="PANTHER" id="PTHR19879:SF1">
    <property type="entry name" value="CANNONBALL-RELATED"/>
    <property type="match status" value="1"/>
</dbReference>
<keyword evidence="4" id="KW-0677">Repeat</keyword>
<dbReference type="SMART" id="SM00320">
    <property type="entry name" value="WD40"/>
    <property type="match status" value="6"/>
</dbReference>
<keyword evidence="3 8" id="KW-0853">WD repeat</keyword>
<evidence type="ECO:0000259" key="11">
    <source>
        <dbReference type="Pfam" id="PF04494"/>
    </source>
</evidence>
<keyword evidence="5" id="KW-0805">Transcription regulation</keyword>
<feature type="repeat" description="WD" evidence="8">
    <location>
        <begin position="634"/>
        <end position="665"/>
    </location>
</feature>
<dbReference type="PROSITE" id="PS50082">
    <property type="entry name" value="WD_REPEATS_2"/>
    <property type="match status" value="5"/>
</dbReference>
<feature type="repeat" description="WD" evidence="8">
    <location>
        <begin position="718"/>
        <end position="750"/>
    </location>
</feature>
<dbReference type="CDD" id="cd00200">
    <property type="entry name" value="WD40"/>
    <property type="match status" value="1"/>
</dbReference>
<accession>A0A9P9YPF6</accession>
<dbReference type="Proteomes" id="UP001059596">
    <property type="component" value="Unassembled WGS sequence"/>
</dbReference>
<dbReference type="SUPFAM" id="SSF50978">
    <property type="entry name" value="WD40 repeat-like"/>
    <property type="match status" value="1"/>
</dbReference>
<feature type="repeat" description="WD" evidence="8">
    <location>
        <begin position="760"/>
        <end position="794"/>
    </location>
</feature>
<dbReference type="InterPro" id="IPR007582">
    <property type="entry name" value="TFIID_NTD2"/>
</dbReference>
<dbReference type="EMBL" id="JAMKOV010000004">
    <property type="protein sequence ID" value="KAI8040676.1"/>
    <property type="molecule type" value="Genomic_DNA"/>
</dbReference>
<dbReference type="AlphaFoldDB" id="A0A9P9YPF6"/>
<dbReference type="InterPro" id="IPR037264">
    <property type="entry name" value="TFIID_NTD2_sf"/>
</dbReference>
<feature type="compositionally biased region" description="Acidic residues" evidence="9">
    <location>
        <begin position="185"/>
        <end position="195"/>
    </location>
</feature>
<keyword evidence="6" id="KW-0804">Transcription</keyword>
<dbReference type="Pfam" id="PF00400">
    <property type="entry name" value="WD40"/>
    <property type="match status" value="5"/>
</dbReference>
<evidence type="ECO:0000256" key="7">
    <source>
        <dbReference type="ARBA" id="ARBA00023242"/>
    </source>
</evidence>
<feature type="region of interest" description="Disordered" evidence="9">
    <location>
        <begin position="55"/>
        <end position="91"/>
    </location>
</feature>
<keyword evidence="13" id="KW-1185">Reference proteome</keyword>
<comment type="subcellular location">
    <subcellularLocation>
        <location evidence="1">Nucleus</location>
    </subcellularLocation>
</comment>
<keyword evidence="7" id="KW-0539">Nucleus</keyword>
<organism evidence="12 13">
    <name type="scientific">Drosophila gunungcola</name>
    <name type="common">fruit fly</name>
    <dbReference type="NCBI Taxonomy" id="103775"/>
    <lineage>
        <taxon>Eukaryota</taxon>
        <taxon>Metazoa</taxon>
        <taxon>Ecdysozoa</taxon>
        <taxon>Arthropoda</taxon>
        <taxon>Hexapoda</taxon>
        <taxon>Insecta</taxon>
        <taxon>Pterygota</taxon>
        <taxon>Neoptera</taxon>
        <taxon>Endopterygota</taxon>
        <taxon>Diptera</taxon>
        <taxon>Brachycera</taxon>
        <taxon>Muscomorpha</taxon>
        <taxon>Ephydroidea</taxon>
        <taxon>Drosophilidae</taxon>
        <taxon>Drosophila</taxon>
        <taxon>Sophophora</taxon>
    </lineage>
</organism>
<dbReference type="GO" id="GO:0005634">
    <property type="term" value="C:nucleus"/>
    <property type="evidence" value="ECO:0007669"/>
    <property type="project" value="UniProtKB-SubCell"/>
</dbReference>
<dbReference type="PANTHER" id="PTHR19879">
    <property type="entry name" value="TRANSCRIPTION INITIATION FACTOR TFIID"/>
    <property type="match status" value="1"/>
</dbReference>
<evidence type="ECO:0000313" key="13">
    <source>
        <dbReference type="Proteomes" id="UP001059596"/>
    </source>
</evidence>
<dbReference type="SUPFAM" id="SSF160897">
    <property type="entry name" value="Taf5 N-terminal domain-like"/>
    <property type="match status" value="1"/>
</dbReference>
<evidence type="ECO:0000256" key="5">
    <source>
        <dbReference type="ARBA" id="ARBA00023015"/>
    </source>
</evidence>
<feature type="compositionally biased region" description="Low complexity" evidence="9">
    <location>
        <begin position="164"/>
        <end position="179"/>
    </location>
</feature>
<dbReference type="Gene3D" id="1.25.40.500">
    <property type="entry name" value="TFIID subunit TAF5, NTD2 domain"/>
    <property type="match status" value="1"/>
</dbReference>
<feature type="region of interest" description="Disordered" evidence="9">
    <location>
        <begin position="230"/>
        <end position="268"/>
    </location>
</feature>
<dbReference type="PROSITE" id="PS00678">
    <property type="entry name" value="WD_REPEATS_1"/>
    <property type="match status" value="1"/>
</dbReference>
<evidence type="ECO:0000313" key="12">
    <source>
        <dbReference type="EMBL" id="KAI8040676.1"/>
    </source>
</evidence>
<evidence type="ECO:0000256" key="3">
    <source>
        <dbReference type="ARBA" id="ARBA00022574"/>
    </source>
</evidence>
<feature type="compositionally biased region" description="Basic and acidic residues" evidence="9">
    <location>
        <begin position="230"/>
        <end position="262"/>
    </location>
</feature>
<evidence type="ECO:0000256" key="8">
    <source>
        <dbReference type="PROSITE-ProRule" id="PRU00221"/>
    </source>
</evidence>
<feature type="repeat" description="WD" evidence="8">
    <location>
        <begin position="676"/>
        <end position="717"/>
    </location>
</feature>
<dbReference type="GO" id="GO:0016251">
    <property type="term" value="F:RNA polymerase II general transcription initiation factor activity"/>
    <property type="evidence" value="ECO:0007669"/>
    <property type="project" value="TreeGrafter"/>
</dbReference>
<feature type="region of interest" description="Disordered" evidence="9">
    <location>
        <begin position="456"/>
        <end position="487"/>
    </location>
</feature>
<feature type="compositionally biased region" description="Acidic residues" evidence="9">
    <location>
        <begin position="154"/>
        <end position="163"/>
    </location>
</feature>
<dbReference type="PRINTS" id="PR00320">
    <property type="entry name" value="GPROTEINBRPT"/>
</dbReference>
<evidence type="ECO:0000256" key="1">
    <source>
        <dbReference type="ARBA" id="ARBA00004123"/>
    </source>
</evidence>
<comment type="caution">
    <text evidence="12">The sequence shown here is derived from an EMBL/GenBank/DDBJ whole genome shotgun (WGS) entry which is preliminary data.</text>
</comment>
<keyword evidence="10" id="KW-0472">Membrane</keyword>
<feature type="non-terminal residue" evidence="12">
    <location>
        <position position="1"/>
    </location>
</feature>
<evidence type="ECO:0000256" key="9">
    <source>
        <dbReference type="SAM" id="MobiDB-lite"/>
    </source>
</evidence>
<dbReference type="InterPro" id="IPR020472">
    <property type="entry name" value="WD40_PAC1"/>
</dbReference>
<feature type="compositionally biased region" description="Basic and acidic residues" evidence="9">
    <location>
        <begin position="115"/>
        <end position="153"/>
    </location>
</feature>
<dbReference type="InterPro" id="IPR001680">
    <property type="entry name" value="WD40_rpt"/>
</dbReference>
<feature type="compositionally biased region" description="Basic and acidic residues" evidence="9">
    <location>
        <begin position="63"/>
        <end position="75"/>
    </location>
</feature>
<feature type="domain" description="TFIID subunit TAF5 NTD2" evidence="11">
    <location>
        <begin position="291"/>
        <end position="401"/>
    </location>
</feature>
<proteinExistence type="inferred from homology"/>
<gene>
    <name evidence="12" type="ORF">M5D96_006619</name>
</gene>
<dbReference type="InterPro" id="IPR019775">
    <property type="entry name" value="WD40_repeat_CS"/>
</dbReference>
<evidence type="ECO:0000256" key="6">
    <source>
        <dbReference type="ARBA" id="ARBA00023163"/>
    </source>
</evidence>
<sequence>SPKSGEKKDSVDQIEDFDVDEELRAILGDAPTEDIDEGAFDIRGALKALNENVNVISISDSDSDSKDETRKKLDSQKANQPKTESKQMKMNKWYLKEFEEHMGFELGESDDEGDKAESKSEKSTSSESEKVSDWDDSNSDGHRWATKPKKTDLEPLEEEDYLSDSDISSNFSLSSGDSLTRLDEGNEDITTDLNDESGRNELTYWEEMSTLPVDKGEISQEDLMAILKEEENQKNPDKSPEHRSDSEVEEAARDQTVTHDGSDFYEDSTLYPENRENFSVLVIKEESVFVDYEKAVEKLVKIVGSAPSHCKYEINQLIYPLVALTYLQMMASDKRQGARLFLIRNQDYLDDSYLSRIMKLRDILRPQDVPNKARKLLAGHEKLEVQMSQDAYRQFLCYTEEWPKGQQEKLLAHFQIQIYGEGERPQQQRLVLGKPLLEPIFWAAPEPLHKKEYTTRPFLQKRRRRKNEPQPHKNLHLPPADRVYNPNPKRMDLLHRKNDEQHRMRLDREHLPSTYLYTAPPSDEKVICASFSESISMLALGTASSAVHIFSLKPSKLVQLKSASWLNVLDTGMAGIDKGMLDPTKKSSRRTLHGHQGPVYGCSFNPDDRFLLSCSEDFSVRMWCLLSWSCVVIFPGHLSAVCFVVFAPMGYYFATASDDCTARVWVQDNRRPARILQGHLAELAVCIFHPNRQYLATGSADCTVRMWDIVKGAQVRVFTGHTHRINALTYSICGRYLVSGGDDNLIMVWDTAHEVLIRFLDHHKAAINTLEIALDNNLLVVGGQDCQLTIWDFDRMLKDYLGRSKTLRKRI</sequence>
<feature type="repeat" description="WD" evidence="8">
    <location>
        <begin position="592"/>
        <end position="623"/>
    </location>
</feature>
<dbReference type="PROSITE" id="PS50294">
    <property type="entry name" value="WD_REPEATS_REGION"/>
    <property type="match status" value="5"/>
</dbReference>
<reference evidence="12" key="1">
    <citation type="journal article" date="2023" name="Genome Biol. Evol.">
        <title>Long-read-based Genome Assembly of Drosophila gunungcola Reveals Fewer Chemosensory Genes in Flower-breeding Species.</title>
        <authorList>
            <person name="Negi A."/>
            <person name="Liao B.Y."/>
            <person name="Yeh S.D."/>
        </authorList>
    </citation>
    <scope>NUCLEOTIDE SEQUENCE</scope>
    <source>
        <strain evidence="12">Sukarami</strain>
    </source>
</reference>
<dbReference type="InterPro" id="IPR036322">
    <property type="entry name" value="WD40_repeat_dom_sf"/>
</dbReference>
<evidence type="ECO:0000256" key="2">
    <source>
        <dbReference type="ARBA" id="ARBA00009435"/>
    </source>
</evidence>
<keyword evidence="10" id="KW-1133">Transmembrane helix</keyword>
<name>A0A9P9YPF6_9MUSC</name>